<dbReference type="Pfam" id="PF00589">
    <property type="entry name" value="Phage_integrase"/>
    <property type="match status" value="1"/>
</dbReference>
<dbReference type="InterPro" id="IPR010998">
    <property type="entry name" value="Integrase_recombinase_N"/>
</dbReference>
<evidence type="ECO:0000256" key="4">
    <source>
        <dbReference type="ARBA" id="ARBA00023172"/>
    </source>
</evidence>
<dbReference type="Gene3D" id="1.10.150.130">
    <property type="match status" value="1"/>
</dbReference>
<dbReference type="Proteomes" id="UP000182063">
    <property type="component" value="Chromosome"/>
</dbReference>
<dbReference type="GO" id="GO:0006310">
    <property type="term" value="P:DNA recombination"/>
    <property type="evidence" value="ECO:0007669"/>
    <property type="project" value="UniProtKB-KW"/>
</dbReference>
<protein>
    <recommendedName>
        <fullName evidence="11">Integrase</fullName>
    </recommendedName>
</protein>
<evidence type="ECO:0000256" key="5">
    <source>
        <dbReference type="PROSITE-ProRule" id="PRU01248"/>
    </source>
</evidence>
<organism evidence="9 10">
    <name type="scientific">Tardibacter chloracetimidivorans</name>
    <dbReference type="NCBI Taxonomy" id="1921510"/>
    <lineage>
        <taxon>Bacteria</taxon>
        <taxon>Pseudomonadati</taxon>
        <taxon>Pseudomonadota</taxon>
        <taxon>Alphaproteobacteria</taxon>
        <taxon>Sphingomonadales</taxon>
        <taxon>Sphingomonadaceae</taxon>
        <taxon>Tardibacter</taxon>
    </lineage>
</organism>
<evidence type="ECO:0000313" key="9">
    <source>
        <dbReference type="EMBL" id="API58509.1"/>
    </source>
</evidence>
<dbReference type="STRING" id="1921510.BSL82_03640"/>
<dbReference type="KEGG" id="sphj:BSL82_03640"/>
<evidence type="ECO:0008006" key="11">
    <source>
        <dbReference type="Google" id="ProtNLM"/>
    </source>
</evidence>
<dbReference type="InterPro" id="IPR002104">
    <property type="entry name" value="Integrase_catalytic"/>
</dbReference>
<dbReference type="PANTHER" id="PTHR30349:SF64">
    <property type="entry name" value="PROPHAGE INTEGRASE INTD-RELATED"/>
    <property type="match status" value="1"/>
</dbReference>
<dbReference type="PROSITE" id="PS51898">
    <property type="entry name" value="TYR_RECOMBINASE"/>
    <property type="match status" value="1"/>
</dbReference>
<dbReference type="InterPro" id="IPR004107">
    <property type="entry name" value="Integrase_SAM-like_N"/>
</dbReference>
<dbReference type="GO" id="GO:0015074">
    <property type="term" value="P:DNA integration"/>
    <property type="evidence" value="ECO:0007669"/>
    <property type="project" value="UniProtKB-KW"/>
</dbReference>
<dbReference type="SUPFAM" id="SSF56349">
    <property type="entry name" value="DNA breaking-rejoining enzymes"/>
    <property type="match status" value="1"/>
</dbReference>
<dbReference type="CDD" id="cd00796">
    <property type="entry name" value="INT_Rci_Hp1_C"/>
    <property type="match status" value="1"/>
</dbReference>
<evidence type="ECO:0000256" key="2">
    <source>
        <dbReference type="ARBA" id="ARBA00022908"/>
    </source>
</evidence>
<evidence type="ECO:0000256" key="6">
    <source>
        <dbReference type="SAM" id="MobiDB-lite"/>
    </source>
</evidence>
<dbReference type="PROSITE" id="PS51900">
    <property type="entry name" value="CB"/>
    <property type="match status" value="1"/>
</dbReference>
<sequence length="370" mass="42135">MAIYADKKDGQVTGRWRVELQRAGERYRKRWDNHADAIEDEKRVLDAWARGESLKPAPAVQEEALPVNSLAATIQAAKGLLWDGDATTETNFARLGHIADILGKTTRLDEINTNSIDKLIQELAARGRAPATINRYLSHLRTFLVWAKKRGYRTKPVAGEDGISFGWKEEGEGRIRWITLGEEEKLKEYLPDNVWKLTKVAIETGCRRDELLTVEPGQINGTRLHLWNTKTKTPRTVPMSQETTRMLTELVKSKKMPTRRNLRSWWNRARTKMGLEDDKDFVFHACRHTRATRMVDAGINVFVIKEWMGHKRLETTLRYAHVKQQNLEDALVKVGDYFSKLEENPSIPTPFQVPHGAGGGGELANMSRAA</sequence>
<feature type="domain" description="Core-binding (CB)" evidence="8">
    <location>
        <begin position="68"/>
        <end position="148"/>
    </location>
</feature>
<dbReference type="OrthoDB" id="7615137at2"/>
<dbReference type="GO" id="GO:0003677">
    <property type="term" value="F:DNA binding"/>
    <property type="evidence" value="ECO:0007669"/>
    <property type="project" value="UniProtKB-UniRule"/>
</dbReference>
<dbReference type="AlphaFoldDB" id="A0A1L3ZSB0"/>
<dbReference type="InterPro" id="IPR011010">
    <property type="entry name" value="DNA_brk_join_enz"/>
</dbReference>
<dbReference type="InterPro" id="IPR013762">
    <property type="entry name" value="Integrase-like_cat_sf"/>
</dbReference>
<evidence type="ECO:0000313" key="10">
    <source>
        <dbReference type="Proteomes" id="UP000182063"/>
    </source>
</evidence>
<dbReference type="PANTHER" id="PTHR30349">
    <property type="entry name" value="PHAGE INTEGRASE-RELATED"/>
    <property type="match status" value="1"/>
</dbReference>
<dbReference type="RefSeq" id="WP_072596076.1">
    <property type="nucleotide sequence ID" value="NZ_CP018221.1"/>
</dbReference>
<name>A0A1L3ZSB0_9SPHN</name>
<reference evidence="10" key="1">
    <citation type="submission" date="2016-11" db="EMBL/GenBank/DDBJ databases">
        <title>Complete Genome Sequence of alachlor-degrading Sphingomonas sp. strain JJ-A5.</title>
        <authorList>
            <person name="Lee H."/>
            <person name="Ka J.-O."/>
        </authorList>
    </citation>
    <scope>NUCLEOTIDE SEQUENCE [LARGE SCALE GENOMIC DNA]</scope>
    <source>
        <strain evidence="10">JJ-A5</strain>
    </source>
</reference>
<keyword evidence="2" id="KW-0229">DNA integration</keyword>
<dbReference type="Pfam" id="PF02899">
    <property type="entry name" value="Phage_int_SAM_1"/>
    <property type="match status" value="1"/>
</dbReference>
<gene>
    <name evidence="9" type="ORF">BSL82_03640</name>
</gene>
<feature type="domain" description="Tyr recombinase" evidence="7">
    <location>
        <begin position="173"/>
        <end position="332"/>
    </location>
</feature>
<keyword evidence="4" id="KW-0233">DNA recombination</keyword>
<dbReference type="InterPro" id="IPR050090">
    <property type="entry name" value="Tyrosine_recombinase_XerCD"/>
</dbReference>
<dbReference type="InterPro" id="IPR044068">
    <property type="entry name" value="CB"/>
</dbReference>
<accession>A0A1L3ZSB0</accession>
<keyword evidence="3 5" id="KW-0238">DNA-binding</keyword>
<feature type="region of interest" description="Disordered" evidence="6">
    <location>
        <begin position="348"/>
        <end position="370"/>
    </location>
</feature>
<keyword evidence="10" id="KW-1185">Reference proteome</keyword>
<evidence type="ECO:0000259" key="8">
    <source>
        <dbReference type="PROSITE" id="PS51900"/>
    </source>
</evidence>
<evidence type="ECO:0000256" key="1">
    <source>
        <dbReference type="ARBA" id="ARBA00008857"/>
    </source>
</evidence>
<evidence type="ECO:0000259" key="7">
    <source>
        <dbReference type="PROSITE" id="PS51898"/>
    </source>
</evidence>
<dbReference type="EMBL" id="CP018221">
    <property type="protein sequence ID" value="API58509.1"/>
    <property type="molecule type" value="Genomic_DNA"/>
</dbReference>
<evidence type="ECO:0000256" key="3">
    <source>
        <dbReference type="ARBA" id="ARBA00023125"/>
    </source>
</evidence>
<comment type="similarity">
    <text evidence="1">Belongs to the 'phage' integrase family.</text>
</comment>
<dbReference type="Gene3D" id="1.10.443.10">
    <property type="entry name" value="Intergrase catalytic core"/>
    <property type="match status" value="1"/>
</dbReference>
<proteinExistence type="inferred from homology"/>